<dbReference type="GO" id="GO:0005634">
    <property type="term" value="C:nucleus"/>
    <property type="evidence" value="ECO:0007669"/>
    <property type="project" value="UniProtKB-SubCell"/>
</dbReference>
<evidence type="ECO:0000256" key="5">
    <source>
        <dbReference type="ARBA" id="ARBA00022691"/>
    </source>
</evidence>
<comment type="subcellular location">
    <subcellularLocation>
        <location evidence="1">Nucleus</location>
    </subcellularLocation>
</comment>
<dbReference type="InterPro" id="IPR001525">
    <property type="entry name" value="C5_MeTfrase"/>
</dbReference>
<organism evidence="10 11">
    <name type="scientific">Diaphorina citri</name>
    <name type="common">Asian citrus psyllid</name>
    <dbReference type="NCBI Taxonomy" id="121845"/>
    <lineage>
        <taxon>Eukaryota</taxon>
        <taxon>Metazoa</taxon>
        <taxon>Ecdysozoa</taxon>
        <taxon>Arthropoda</taxon>
        <taxon>Hexapoda</taxon>
        <taxon>Insecta</taxon>
        <taxon>Pterygota</taxon>
        <taxon>Neoptera</taxon>
        <taxon>Paraneoptera</taxon>
        <taxon>Hemiptera</taxon>
        <taxon>Sternorrhyncha</taxon>
        <taxon>Psylloidea</taxon>
        <taxon>Psyllidae</taxon>
        <taxon>Diaphorininae</taxon>
        <taxon>Diaphorina</taxon>
    </lineage>
</organism>
<keyword evidence="10" id="KW-1185">Reference proteome</keyword>
<dbReference type="GeneID" id="103520715"/>
<dbReference type="Pfam" id="PF01426">
    <property type="entry name" value="BAH"/>
    <property type="match status" value="1"/>
</dbReference>
<feature type="domain" description="BAH" evidence="9">
    <location>
        <begin position="52"/>
        <end position="179"/>
    </location>
</feature>
<dbReference type="SUPFAM" id="SSF53335">
    <property type="entry name" value="S-adenosyl-L-methionine-dependent methyltransferases"/>
    <property type="match status" value="1"/>
</dbReference>
<dbReference type="GO" id="GO:0032259">
    <property type="term" value="P:methylation"/>
    <property type="evidence" value="ECO:0007669"/>
    <property type="project" value="UniProtKB-KW"/>
</dbReference>
<accession>A0A1S3DLH3</accession>
<evidence type="ECO:0000256" key="8">
    <source>
        <dbReference type="PROSITE-ProRule" id="PRU01016"/>
    </source>
</evidence>
<proteinExistence type="inferred from homology"/>
<evidence type="ECO:0000259" key="9">
    <source>
        <dbReference type="PROSITE" id="PS51038"/>
    </source>
</evidence>
<dbReference type="GO" id="GO:0003886">
    <property type="term" value="F:DNA (cytosine-5-)-methyltransferase activity"/>
    <property type="evidence" value="ECO:0007669"/>
    <property type="project" value="UniProtKB-EC"/>
</dbReference>
<keyword evidence="4 8" id="KW-0808">Transferase</keyword>
<dbReference type="PANTHER" id="PTHR10629">
    <property type="entry name" value="CYTOSINE-SPECIFIC METHYLTRANSFERASE"/>
    <property type="match status" value="1"/>
</dbReference>
<gene>
    <name evidence="11" type="primary">LOC103520715</name>
</gene>
<dbReference type="InterPro" id="IPR001025">
    <property type="entry name" value="BAH_dom"/>
</dbReference>
<dbReference type="PROSITE" id="PS51679">
    <property type="entry name" value="SAM_MT_C5"/>
    <property type="match status" value="1"/>
</dbReference>
<dbReference type="Pfam" id="PF00145">
    <property type="entry name" value="DNA_methylase"/>
    <property type="match status" value="1"/>
</dbReference>
<evidence type="ECO:0000256" key="6">
    <source>
        <dbReference type="ARBA" id="ARBA00023125"/>
    </source>
</evidence>
<sequence length="483" mass="55134">LYYNCVSYEGEQYKLKSCVYVNPDCFKFKSKPQSAVQNNKRPVEDEELYPEAYRKLSDYMKGSNAYTPAPFGIGYIVAIFKKKGKKNVSASDVFLTVKKFYRPENTHRSVEFTYQLDLNKLYWSDEEEQVSLSDVQGKCFVVCEDNLQISTDRWSSRGPHRFYFNEAYNSKTEEFTNLPTEALFLGSVSKGKGKGKNQTNKPEEKDEITEWPSIARPLRCLEVFAGAGGLSRGLDKSGVARSTWAIEFDSAAATAFKMNNPGCTVFVDDCNKILQRVIDNEVCDDKKQKLPRKGEVEMLCGGPPCQGFSGMNRFNQRQYSAFKNSLIVSYLSYCDYYRPRFFLLENVRNFVAFKNSMVLKMTMRCLTQIGYQCTFGTLQAGHFGVSQTRRRAIVLAAAPGEVLPKYPEPWTVFSPRTSQLNVTISKKTYVSTCKWTQSAPYRTITVRDVMSDLPEIQNGCKMEELPYKENALSHFQREVMSSL</sequence>
<dbReference type="Gene3D" id="3.40.50.150">
    <property type="entry name" value="Vaccinia Virus protein VP39"/>
    <property type="match status" value="1"/>
</dbReference>
<dbReference type="PRINTS" id="PR00105">
    <property type="entry name" value="C5METTRFRASE"/>
</dbReference>
<feature type="non-terminal residue" evidence="11">
    <location>
        <position position="1"/>
    </location>
</feature>
<dbReference type="EC" id="2.1.1.37" evidence="2"/>
<keyword evidence="5 8" id="KW-0949">S-adenosyl-L-methionine</keyword>
<evidence type="ECO:0000313" key="10">
    <source>
        <dbReference type="Proteomes" id="UP000079169"/>
    </source>
</evidence>
<dbReference type="InterPro" id="IPR050390">
    <property type="entry name" value="C5-Methyltransferase"/>
</dbReference>
<dbReference type="InterPro" id="IPR018117">
    <property type="entry name" value="C5_DNA_meth_AS"/>
</dbReference>
<protein>
    <recommendedName>
        <fullName evidence="2">DNA (cytosine-5-)-methyltransferase</fullName>
        <ecNumber evidence="2">2.1.1.37</ecNumber>
    </recommendedName>
</protein>
<dbReference type="STRING" id="121845.A0A1S3DLH3"/>
<dbReference type="PROSITE" id="PS00094">
    <property type="entry name" value="C5_MTASE_1"/>
    <property type="match status" value="1"/>
</dbReference>
<dbReference type="InterPro" id="IPR029063">
    <property type="entry name" value="SAM-dependent_MTases_sf"/>
</dbReference>
<dbReference type="KEGG" id="dci:103520715"/>
<dbReference type="OMA" id="HECRMNK"/>
<dbReference type="GO" id="GO:0003682">
    <property type="term" value="F:chromatin binding"/>
    <property type="evidence" value="ECO:0007669"/>
    <property type="project" value="InterPro"/>
</dbReference>
<dbReference type="PaxDb" id="121845-A0A1S3DLH3"/>
<dbReference type="PANTHER" id="PTHR10629:SF52">
    <property type="entry name" value="DNA (CYTOSINE-5)-METHYLTRANSFERASE 1"/>
    <property type="match status" value="1"/>
</dbReference>
<dbReference type="AlphaFoldDB" id="A0A1S3DLH3"/>
<feature type="active site" evidence="8">
    <location>
        <position position="305"/>
    </location>
</feature>
<dbReference type="InterPro" id="IPR043151">
    <property type="entry name" value="BAH_sf"/>
</dbReference>
<name>A0A1S3DLH3_DIACI</name>
<keyword evidence="6" id="KW-0238">DNA-binding</keyword>
<reference evidence="11" key="1">
    <citation type="submission" date="2025-08" db="UniProtKB">
        <authorList>
            <consortium name="RefSeq"/>
        </authorList>
    </citation>
    <scope>IDENTIFICATION</scope>
</reference>
<keyword evidence="3 8" id="KW-0489">Methyltransferase</keyword>
<dbReference type="RefSeq" id="XP_008484038.2">
    <property type="nucleotide sequence ID" value="XM_008485816.2"/>
</dbReference>
<dbReference type="GO" id="GO:0044027">
    <property type="term" value="P:negative regulation of gene expression via chromosomal CpG island methylation"/>
    <property type="evidence" value="ECO:0007669"/>
    <property type="project" value="TreeGrafter"/>
</dbReference>
<evidence type="ECO:0000256" key="2">
    <source>
        <dbReference type="ARBA" id="ARBA00011975"/>
    </source>
</evidence>
<evidence type="ECO:0000256" key="3">
    <source>
        <dbReference type="ARBA" id="ARBA00022603"/>
    </source>
</evidence>
<dbReference type="SMART" id="SM00439">
    <property type="entry name" value="BAH"/>
    <property type="match status" value="1"/>
</dbReference>
<keyword evidence="7" id="KW-0539">Nucleus</keyword>
<comment type="similarity">
    <text evidence="8">Belongs to the class I-like SAM-binding methyltransferase superfamily. C5-methyltransferase family.</text>
</comment>
<evidence type="ECO:0000256" key="4">
    <source>
        <dbReference type="ARBA" id="ARBA00022679"/>
    </source>
</evidence>
<evidence type="ECO:0000256" key="7">
    <source>
        <dbReference type="ARBA" id="ARBA00023242"/>
    </source>
</evidence>
<dbReference type="FunFam" id="3.40.50.150:FF:000036">
    <property type="entry name" value="DNA (cytosine-5)-methyltransferase"/>
    <property type="match status" value="1"/>
</dbReference>
<evidence type="ECO:0000313" key="11">
    <source>
        <dbReference type="RefSeq" id="XP_008484038.2"/>
    </source>
</evidence>
<evidence type="ECO:0000256" key="1">
    <source>
        <dbReference type="ARBA" id="ARBA00004123"/>
    </source>
</evidence>
<dbReference type="GO" id="GO:0003677">
    <property type="term" value="F:DNA binding"/>
    <property type="evidence" value="ECO:0007669"/>
    <property type="project" value="UniProtKB-KW"/>
</dbReference>
<dbReference type="Gene3D" id="2.30.30.490">
    <property type="match status" value="1"/>
</dbReference>
<dbReference type="PROSITE" id="PS51038">
    <property type="entry name" value="BAH"/>
    <property type="match status" value="1"/>
</dbReference>
<dbReference type="Proteomes" id="UP000079169">
    <property type="component" value="Unplaced"/>
</dbReference>